<gene>
    <name evidence="6" type="ORF">ING2E5A_2623</name>
</gene>
<evidence type="ECO:0000256" key="5">
    <source>
        <dbReference type="ARBA" id="ARBA00023014"/>
    </source>
</evidence>
<dbReference type="KEGG" id="pmuc:ING2E5A_2623"/>
<evidence type="ECO:0000256" key="4">
    <source>
        <dbReference type="ARBA" id="ARBA00023004"/>
    </source>
</evidence>
<keyword evidence="7" id="KW-1185">Reference proteome</keyword>
<dbReference type="PANTHER" id="PTHR43498">
    <property type="entry name" value="FERREDOXIN:COB-COM HETERODISULFIDE REDUCTASE SUBUNIT A"/>
    <property type="match status" value="1"/>
</dbReference>
<protein>
    <submittedName>
        <fullName evidence="6">HI0933 family protein</fullName>
    </submittedName>
</protein>
<name>A0A1G4GA47_9BACT</name>
<keyword evidence="1" id="KW-0004">4Fe-4S</keyword>
<accession>A0A1G4GA47</accession>
<keyword evidence="3" id="KW-0560">Oxidoreductase</keyword>
<dbReference type="GO" id="GO:0016491">
    <property type="term" value="F:oxidoreductase activity"/>
    <property type="evidence" value="ECO:0007669"/>
    <property type="project" value="UniProtKB-KW"/>
</dbReference>
<evidence type="ECO:0000313" key="6">
    <source>
        <dbReference type="EMBL" id="SCM59419.1"/>
    </source>
</evidence>
<keyword evidence="4" id="KW-0408">Iron</keyword>
<dbReference type="GO" id="GO:0046872">
    <property type="term" value="F:metal ion binding"/>
    <property type="evidence" value="ECO:0007669"/>
    <property type="project" value="UniProtKB-KW"/>
</dbReference>
<organism evidence="6 7">
    <name type="scientific">Petrimonas mucosa</name>
    <dbReference type="NCBI Taxonomy" id="1642646"/>
    <lineage>
        <taxon>Bacteria</taxon>
        <taxon>Pseudomonadati</taxon>
        <taxon>Bacteroidota</taxon>
        <taxon>Bacteroidia</taxon>
        <taxon>Bacteroidales</taxon>
        <taxon>Dysgonomonadaceae</taxon>
        <taxon>Petrimonas</taxon>
    </lineage>
</organism>
<sequence length="1055" mass="118123">MKRREFLSYSLPATGAVMLLPGFAKARLMAEIERQFDDNIRFEEYDVVINGAGLSGYFAAMEAMKRGLRVLVVEKRPAPGFEIAAKRRLWIGDQGVDRWDPELLQLFFPKDETREIFATGGTGPNSSRFDDELLLFAGSIKKGLLRNLLVNNVHLLLMTDVCGMITDGKKVSGALLACKHGVFTVKCRKFIDCSDNLLFSRNLIQQKYTVEKVGFVLELLGVDKPKKKIVKVPANLGLEGNEIRMHRGKNVNDQAFLEFQYTPESQKFEEIEVQSRLLAGEVGRNLKLIDDSLTKAKVHYYAYESSILLSGNTPLPVIDLGGYYLLENLQGELDGEQLLAIRDSAAQCVKKIDFSGKGSPQKRVHLAGQTFSLDSINPRQYNESNFSVPLRKCDGSIAERIHDSTGCQVVVGGSGTSGAPVAMGAAEMGADVVAVDYFNDPGGTKTVGGVMGYYHGLRDNRFLDRLEGESDKLANEIGFNKKPGRQYYFLKWFKENNVKFLSGSIVCGSIVEDGRVKGILICRNGKLEKVLGDIVVDSTGDGDIACFAGAGYRHGNDRNGMTQNYSQWNLAGGGKSPTPITSDYDIIDNTKISELQRGLFLSHYEAHFYDFHPYLTVRESRRIIGDYELNLIDAVEKTHFDDLVAVASSDYDPHFVGYGEYSRCGFLLPHSNIVKVEIPFRSLLPKGLEGVMVVGKAFSQTHNVLQFTRMSADLTVLGYLAGQIAAKSAVGNDHLRNFQIKELQKEWFSRGFIPGEFSDLTTGNRLNDPEEIDFRIKSLGEGKDEFLYECCRLSKESCVTELKNNFHSSPDGRGKLLLAKALAWFGESEGCRLIMNELAEMFDEERSKGYPGGFVETYDDIRGREKNMLKGLFWRINQNMALLAMAGYREATSVIRHILDNTVAGGGMVKRESDYYDERIDLKIIPFYNRILNLCFFAERVPDSALIPGLEKLLDDENVGGYMTDNYHETRWKVFGAVLETAIASALARCGSKRGYSLLVDYLDDIHFNLSNFAANELKELTGRSYSTDREQWEDYLRKTSFPRATKKLVKEIEL</sequence>
<dbReference type="STRING" id="1642646.ING2E5A_2623"/>
<evidence type="ECO:0000313" key="7">
    <source>
        <dbReference type="Proteomes" id="UP000178485"/>
    </source>
</evidence>
<dbReference type="InterPro" id="IPR039650">
    <property type="entry name" value="HdrA-like"/>
</dbReference>
<dbReference type="PANTHER" id="PTHR43498:SF1">
    <property type="entry name" value="COB--COM HETERODISULFIDE REDUCTASE IRON-SULFUR SUBUNIT A"/>
    <property type="match status" value="1"/>
</dbReference>
<dbReference type="AlphaFoldDB" id="A0A1G4GA47"/>
<dbReference type="Proteomes" id="UP000178485">
    <property type="component" value="Chromosome i"/>
</dbReference>
<evidence type="ECO:0000256" key="1">
    <source>
        <dbReference type="ARBA" id="ARBA00022485"/>
    </source>
</evidence>
<proteinExistence type="predicted"/>
<dbReference type="Gene3D" id="3.50.50.60">
    <property type="entry name" value="FAD/NAD(P)-binding domain"/>
    <property type="match status" value="2"/>
</dbReference>
<evidence type="ECO:0000256" key="3">
    <source>
        <dbReference type="ARBA" id="ARBA00023002"/>
    </source>
</evidence>
<dbReference type="Pfam" id="PF12831">
    <property type="entry name" value="FAD_oxidored"/>
    <property type="match status" value="3"/>
</dbReference>
<dbReference type="GO" id="GO:0051539">
    <property type="term" value="F:4 iron, 4 sulfur cluster binding"/>
    <property type="evidence" value="ECO:0007669"/>
    <property type="project" value="UniProtKB-KW"/>
</dbReference>
<dbReference type="RefSeq" id="WP_071137710.1">
    <property type="nucleotide sequence ID" value="NZ_DUQN01000087.1"/>
</dbReference>
<dbReference type="EMBL" id="LT608328">
    <property type="protein sequence ID" value="SCM59419.1"/>
    <property type="molecule type" value="Genomic_DNA"/>
</dbReference>
<dbReference type="InterPro" id="IPR036188">
    <property type="entry name" value="FAD/NAD-bd_sf"/>
</dbReference>
<reference evidence="6 7" key="1">
    <citation type="submission" date="2016-08" db="EMBL/GenBank/DDBJ databases">
        <authorList>
            <person name="Seilhamer J.J."/>
        </authorList>
    </citation>
    <scope>NUCLEOTIDE SEQUENCE [LARGE SCALE GENOMIC DNA]</scope>
    <source>
        <strain evidence="6">ING2-E5A</strain>
    </source>
</reference>
<evidence type="ECO:0000256" key="2">
    <source>
        <dbReference type="ARBA" id="ARBA00022723"/>
    </source>
</evidence>
<keyword evidence="5" id="KW-0411">Iron-sulfur</keyword>
<keyword evidence="2" id="KW-0479">Metal-binding</keyword>
<dbReference type="SUPFAM" id="SSF51905">
    <property type="entry name" value="FAD/NAD(P)-binding domain"/>
    <property type="match status" value="2"/>
</dbReference>